<accession>B3ETV1</accession>
<organism evidence="2 3">
    <name type="scientific">Amoebophilus asiaticus (strain 5a2)</name>
    <dbReference type="NCBI Taxonomy" id="452471"/>
    <lineage>
        <taxon>Bacteria</taxon>
        <taxon>Pseudomonadati</taxon>
        <taxon>Bacteroidota</taxon>
        <taxon>Cytophagia</taxon>
        <taxon>Cytophagales</taxon>
        <taxon>Amoebophilaceae</taxon>
        <taxon>Candidatus Amoebophilus</taxon>
    </lineage>
</organism>
<sequence length="1307" mass="147566">MLTKLKNLKGYLILSYLLSLFPILNTVSCRCDNGEMGGSGGLTMEVNPRNLMGDATKTTISFQLAQPDKMADLEKFKLKVSLEKQEGGIASHLHYADAENEIKKAKEIIETLTHFTKSASLDDYRTSFQVDLKLVPDMETTELKYRLELFSEQGELVDGTDLSWNAYKELRFTQETPNKIQGDNKDIKLKLYNPNANSISAGQLKLVINRTEGSQATIEGAAPTADEGKYEIVLASIAGNQELEKTLTINAKKDLKASFTIQLYYQEKAQGNPVTVSWEQGMLLNLGIERKKGNSRVLTCNIENNGTVSAKGIKLQYVGKTEGVKLQGKTLIKDKVEKKDLGDIAVGAKGIHTELKELDFGTNSSVDIEFTLVYEGGQTTPKLYTFTPLNVDLRIDKLHYDPTEGYIIYTIRNNGNDVAEKVKIKYTNIGEDNEGKEVTLKEIKEKKEVVTQEVTIAPNTSTEERRLLVDFKKADKATFEFGVLYNGKPINQATEIKTLEAKEVAMKLVSKDTATGNILLTGSNRMLNFTIEAPTGRHSDNIDLKHVWIDIKSNSNSFLSKSPVSKHKLDTLTSVNIGKIGNTISLYVKPEEAKEAQFDLFLYYKKTQQGMPLHIDWQEDQLEIKNLHSLVLVGNNEASFTLSNAVGPVNPKEFIIELSSDKDTQFSLIELNEKLPRSPSLEAINKICKYATSNNRPIRRLDTLIGDDEVAKNTPTAPIRFKLNKAIDRIDEDKVTVTVKRGDIELAKQSVVWKAEGVSLQVTEQKNTRLEDNAKLEIPIKNVGRAVPMDEIRIEIIHGKGVCYKLGNVSEDNINTTLDKVLGKSGSSKLKQKDKVMTLNMEGKLSQEQYTANLTLKIYHKNDPEHIYIKEFTWINKQLFEQTLKRLEQEVNSLRVAFNKIDKNTYLSLQYDDSLRVNYAEWGKKAQELTVYKHKATRIQEKAANLIGRLDPKIQTEERDKVETKIIEVAEKIKTDVDEYISSESQKVLEHDVTAILGKVKDDLHKFTVQKSKFEQIVMGDIKVDEAIAEDATQFLKNVVSIGNSKIIEQVSEGLLNNISNLISNDKESIKEQIVQVRYKCQDITQQFEVFQNNAIKVVSAIAGKFKDTIKKLIEEVELDSERLGIVSVEISEYFGDEQTSFLKSIDDKVRRNKVILNIENLFSKPEEKTKEVSSKVAILGELVNQINLQPHISSNEFDNPEEEISKHIQQMYKSIRTLDSMSEKTAEAILVKAEQALQMMNQEIQTTEYALKDMQEIIQAAEQICFLIGRSYRVNDKKHIQGRALEAANNFVDIMNQLNEKKQVHK</sequence>
<keyword evidence="3" id="KW-1185">Reference proteome</keyword>
<name>B3ETV1_AMOA5</name>
<protein>
    <submittedName>
        <fullName evidence="2">Uncharacterized protein</fullName>
    </submittedName>
</protein>
<dbReference type="EMBL" id="CP001102">
    <property type="protein sequence ID" value="ACE06653.1"/>
    <property type="molecule type" value="Genomic_DNA"/>
</dbReference>
<dbReference type="eggNOG" id="COG1196">
    <property type="taxonomic scope" value="Bacteria"/>
</dbReference>
<dbReference type="HOGENOM" id="CLU_263556_0_0_10"/>
<dbReference type="Proteomes" id="UP000001227">
    <property type="component" value="Chromosome"/>
</dbReference>
<evidence type="ECO:0000256" key="1">
    <source>
        <dbReference type="SAM" id="Coils"/>
    </source>
</evidence>
<dbReference type="KEGG" id="aas:Aasi_1346"/>
<proteinExistence type="predicted"/>
<dbReference type="STRING" id="452471.Aasi_1346"/>
<dbReference type="RefSeq" id="WP_012473397.1">
    <property type="nucleotide sequence ID" value="NC_010830.1"/>
</dbReference>
<feature type="coiled-coil region" evidence="1">
    <location>
        <begin position="877"/>
        <end position="904"/>
    </location>
</feature>
<evidence type="ECO:0000313" key="3">
    <source>
        <dbReference type="Proteomes" id="UP000001227"/>
    </source>
</evidence>
<evidence type="ECO:0000313" key="2">
    <source>
        <dbReference type="EMBL" id="ACE06653.1"/>
    </source>
</evidence>
<dbReference type="OrthoDB" id="9788101at2"/>
<keyword evidence="1" id="KW-0175">Coiled coil</keyword>
<gene>
    <name evidence="2" type="ordered locus">Aasi_1346</name>
</gene>
<reference evidence="2 3" key="1">
    <citation type="journal article" date="2010" name="J. Bacteriol.">
        <title>The genome of the amoeba symbiont 'Candidatus Amoebophilus asiaticus' reveals common mechanisms for host cell interaction among amoeba-associated bacteria.</title>
        <authorList>
            <person name="Schmitz-Esser S."/>
            <person name="Tischler P."/>
            <person name="Arnold R."/>
            <person name="Montanaro J."/>
            <person name="Wagner M."/>
            <person name="Rattei T."/>
            <person name="Horn M."/>
        </authorList>
    </citation>
    <scope>NUCLEOTIDE SEQUENCE [LARGE SCALE GENOMIC DNA]</scope>
    <source>
        <strain evidence="2 3">5a2</strain>
    </source>
</reference>
<feature type="coiled-coil region" evidence="1">
    <location>
        <begin position="1224"/>
        <end position="1251"/>
    </location>
</feature>